<reference evidence="9" key="1">
    <citation type="journal article" date="2014" name="Int. J. Syst. Evol. Microbiol.">
        <title>Complete genome sequence of Corynebacterium casei LMG S-19264T (=DSM 44701T), isolated from a smear-ripened cheese.</title>
        <authorList>
            <consortium name="US DOE Joint Genome Institute (JGI-PGF)"/>
            <person name="Walter F."/>
            <person name="Albersmeier A."/>
            <person name="Kalinowski J."/>
            <person name="Ruckert C."/>
        </authorList>
    </citation>
    <scope>NUCLEOTIDE SEQUENCE</scope>
    <source>
        <strain evidence="9">KCTC 12344</strain>
    </source>
</reference>
<sequence length="482" mass="48669">MRTPESPPQDAGQTDGGPTVPIRGALAALSLSMLLPALGTSIANVALPTMTTVFRAPFQDVQWIVLAYLLAVTTVIVIVGRLGDLIGRRRLLLAGIGLFAFASGVCALASTLWMLVGARAAQGLGAAVMMALTMALVAQTVPKSRSGSAMGLLGTMSAIGTTLGPALGGLLIERYGWPSIFAIKVPLSLAALLLALRYLPADRTDSEAARPRFDHMGTLVLAGTLCAYAVAMTLGRGRFDGRNLVLLLGAVLGIALFVHVERKAQAPLIQPAMLRAPLLGAGLAASALVSTVMMATLVVGPFYLAGGLQLGPGMVGMALAAGPLVAALCGVPAGRLVDRFGAGRMASLGLLGAAGACAALALLPRLGLAGYVGPISALTACYALFQAANNTAVMSDIPADQRGLVSGMLNLSRNLGLVTGASVMGALFALATSTGDMDNAGPAAIARGMRTTFAVAAALILAAAAICAAARAKTNRPAPLET</sequence>
<dbReference type="SUPFAM" id="SSF103473">
    <property type="entry name" value="MFS general substrate transporter"/>
    <property type="match status" value="1"/>
</dbReference>
<feature type="transmembrane region" description="Helical" evidence="7">
    <location>
        <begin position="241"/>
        <end position="260"/>
    </location>
</feature>
<gene>
    <name evidence="10" type="ORF">E1742_16045</name>
    <name evidence="9" type="ORF">GCM10007388_25070</name>
</gene>
<comment type="subcellular location">
    <subcellularLocation>
        <location evidence="1">Cell membrane</location>
        <topology evidence="1">Multi-pass membrane protein</topology>
    </subcellularLocation>
</comment>
<keyword evidence="4 7" id="KW-0812">Transmembrane</keyword>
<protein>
    <submittedName>
        <fullName evidence="9">MFS transporter</fullName>
    </submittedName>
</protein>
<feature type="transmembrane region" description="Helical" evidence="7">
    <location>
        <begin position="451"/>
        <end position="470"/>
    </location>
</feature>
<dbReference type="EMBL" id="CP038026">
    <property type="protein sequence ID" value="QBQ37509.1"/>
    <property type="molecule type" value="Genomic_DNA"/>
</dbReference>
<evidence type="ECO:0000313" key="12">
    <source>
        <dbReference type="Proteomes" id="UP000619512"/>
    </source>
</evidence>
<feature type="transmembrane region" description="Helical" evidence="7">
    <location>
        <begin position="91"/>
        <end position="114"/>
    </location>
</feature>
<feature type="transmembrane region" description="Helical" evidence="7">
    <location>
        <begin position="411"/>
        <end position="431"/>
    </location>
</feature>
<dbReference type="EMBL" id="BMWW01000004">
    <property type="protein sequence ID" value="GGY90796.1"/>
    <property type="molecule type" value="Genomic_DNA"/>
</dbReference>
<name>A0A4P7BJ07_9BURK</name>
<dbReference type="RefSeq" id="WP_134385991.1">
    <property type="nucleotide sequence ID" value="NZ_BMWW01000004.1"/>
</dbReference>
<dbReference type="PROSITE" id="PS50850">
    <property type="entry name" value="MFS"/>
    <property type="match status" value="1"/>
</dbReference>
<feature type="domain" description="Major facilitator superfamily (MFS) profile" evidence="8">
    <location>
        <begin position="25"/>
        <end position="475"/>
    </location>
</feature>
<organism evidence="9 12">
    <name type="scientific">Pseudoduganella plicata</name>
    <dbReference type="NCBI Taxonomy" id="321984"/>
    <lineage>
        <taxon>Bacteria</taxon>
        <taxon>Pseudomonadati</taxon>
        <taxon>Pseudomonadota</taxon>
        <taxon>Betaproteobacteria</taxon>
        <taxon>Burkholderiales</taxon>
        <taxon>Oxalobacteraceae</taxon>
        <taxon>Telluria group</taxon>
        <taxon>Pseudoduganella</taxon>
    </lineage>
</organism>
<keyword evidence="5 7" id="KW-1133">Transmembrane helix</keyword>
<dbReference type="InterPro" id="IPR020846">
    <property type="entry name" value="MFS_dom"/>
</dbReference>
<feature type="transmembrane region" description="Helical" evidence="7">
    <location>
        <begin position="216"/>
        <end position="235"/>
    </location>
</feature>
<dbReference type="GO" id="GO:0022857">
    <property type="term" value="F:transmembrane transporter activity"/>
    <property type="evidence" value="ECO:0007669"/>
    <property type="project" value="InterPro"/>
</dbReference>
<keyword evidence="6 7" id="KW-0472">Membrane</keyword>
<dbReference type="Proteomes" id="UP000619512">
    <property type="component" value="Unassembled WGS sequence"/>
</dbReference>
<feature type="transmembrane region" description="Helical" evidence="7">
    <location>
        <begin position="26"/>
        <end position="49"/>
    </location>
</feature>
<evidence type="ECO:0000256" key="2">
    <source>
        <dbReference type="ARBA" id="ARBA00022448"/>
    </source>
</evidence>
<dbReference type="PRINTS" id="PR01036">
    <property type="entry name" value="TCRTETB"/>
</dbReference>
<feature type="transmembrane region" description="Helical" evidence="7">
    <location>
        <begin position="120"/>
        <end position="138"/>
    </location>
</feature>
<dbReference type="AlphaFoldDB" id="A0A4P7BJ07"/>
<evidence type="ECO:0000313" key="10">
    <source>
        <dbReference type="EMBL" id="QBQ37509.1"/>
    </source>
</evidence>
<evidence type="ECO:0000256" key="3">
    <source>
        <dbReference type="ARBA" id="ARBA00022475"/>
    </source>
</evidence>
<feature type="transmembrane region" description="Helical" evidence="7">
    <location>
        <begin position="177"/>
        <end position="196"/>
    </location>
</feature>
<dbReference type="InterPro" id="IPR036259">
    <property type="entry name" value="MFS_trans_sf"/>
</dbReference>
<dbReference type="CDD" id="cd17321">
    <property type="entry name" value="MFS_MMR_MDR_like"/>
    <property type="match status" value="1"/>
</dbReference>
<dbReference type="Gene3D" id="1.20.1720.10">
    <property type="entry name" value="Multidrug resistance protein D"/>
    <property type="match status" value="1"/>
</dbReference>
<dbReference type="GO" id="GO:0005886">
    <property type="term" value="C:plasma membrane"/>
    <property type="evidence" value="ECO:0007669"/>
    <property type="project" value="UniProtKB-SubCell"/>
</dbReference>
<keyword evidence="3" id="KW-1003">Cell membrane</keyword>
<keyword evidence="11" id="KW-1185">Reference proteome</keyword>
<evidence type="ECO:0000256" key="5">
    <source>
        <dbReference type="ARBA" id="ARBA00022989"/>
    </source>
</evidence>
<feature type="transmembrane region" description="Helical" evidence="7">
    <location>
        <begin position="345"/>
        <end position="362"/>
    </location>
</feature>
<evidence type="ECO:0000256" key="6">
    <source>
        <dbReference type="ARBA" id="ARBA00023136"/>
    </source>
</evidence>
<evidence type="ECO:0000259" key="8">
    <source>
        <dbReference type="PROSITE" id="PS50850"/>
    </source>
</evidence>
<feature type="transmembrane region" description="Helical" evidence="7">
    <location>
        <begin position="310"/>
        <end position="333"/>
    </location>
</feature>
<reference evidence="9" key="3">
    <citation type="submission" date="2022-12" db="EMBL/GenBank/DDBJ databases">
        <authorList>
            <person name="Sun Q."/>
            <person name="Kim S."/>
        </authorList>
    </citation>
    <scope>NUCLEOTIDE SEQUENCE</scope>
    <source>
        <strain evidence="9">KCTC 12344</strain>
    </source>
</reference>
<evidence type="ECO:0000256" key="4">
    <source>
        <dbReference type="ARBA" id="ARBA00022692"/>
    </source>
</evidence>
<dbReference type="Proteomes" id="UP000294359">
    <property type="component" value="Chromosome"/>
</dbReference>
<evidence type="ECO:0000256" key="1">
    <source>
        <dbReference type="ARBA" id="ARBA00004651"/>
    </source>
</evidence>
<keyword evidence="2" id="KW-0813">Transport</keyword>
<dbReference type="Gene3D" id="1.20.1250.20">
    <property type="entry name" value="MFS general substrate transporter like domains"/>
    <property type="match status" value="1"/>
</dbReference>
<reference evidence="10 11" key="2">
    <citation type="submission" date="2019-03" db="EMBL/GenBank/DDBJ databases">
        <title>Draft Genome Sequences of Six Type Strains of the Genus Massilia.</title>
        <authorList>
            <person name="Miess H."/>
            <person name="Frediansyhah A."/>
            <person name="Gross H."/>
        </authorList>
    </citation>
    <scope>NUCLEOTIDE SEQUENCE [LARGE SCALE GENOMIC DNA]</scope>
    <source>
        <strain evidence="10 11">DSM 17505</strain>
    </source>
</reference>
<accession>A0A4P7BJ07</accession>
<dbReference type="PANTHER" id="PTHR42718:SF46">
    <property type="entry name" value="BLR6921 PROTEIN"/>
    <property type="match status" value="1"/>
</dbReference>
<evidence type="ECO:0000313" key="11">
    <source>
        <dbReference type="Proteomes" id="UP000294359"/>
    </source>
</evidence>
<proteinExistence type="predicted"/>
<dbReference type="InterPro" id="IPR011701">
    <property type="entry name" value="MFS"/>
</dbReference>
<dbReference type="PANTHER" id="PTHR42718">
    <property type="entry name" value="MAJOR FACILITATOR SUPERFAMILY MULTIDRUG TRANSPORTER MFSC"/>
    <property type="match status" value="1"/>
</dbReference>
<dbReference type="OrthoDB" id="9807274at2"/>
<feature type="transmembrane region" description="Helical" evidence="7">
    <location>
        <begin position="150"/>
        <end position="171"/>
    </location>
</feature>
<feature type="transmembrane region" description="Helical" evidence="7">
    <location>
        <begin position="281"/>
        <end position="304"/>
    </location>
</feature>
<dbReference type="Pfam" id="PF07690">
    <property type="entry name" value="MFS_1"/>
    <property type="match status" value="1"/>
</dbReference>
<feature type="transmembrane region" description="Helical" evidence="7">
    <location>
        <begin position="368"/>
        <end position="385"/>
    </location>
</feature>
<evidence type="ECO:0000256" key="7">
    <source>
        <dbReference type="SAM" id="Phobius"/>
    </source>
</evidence>
<evidence type="ECO:0000313" key="9">
    <source>
        <dbReference type="EMBL" id="GGY90796.1"/>
    </source>
</evidence>
<feature type="transmembrane region" description="Helical" evidence="7">
    <location>
        <begin position="61"/>
        <end position="79"/>
    </location>
</feature>